<proteinExistence type="predicted"/>
<reference evidence="1" key="1">
    <citation type="submission" date="2022-07" db="EMBL/GenBank/DDBJ databases">
        <title>Genome Sequence of Phlebia brevispora.</title>
        <authorList>
            <person name="Buettner E."/>
        </authorList>
    </citation>
    <scope>NUCLEOTIDE SEQUENCE</scope>
    <source>
        <strain evidence="1">MPL23</strain>
    </source>
</reference>
<sequence length="111" mass="12582">MAVPEEDRVPPQTVLARVLRELEDDFTHYKEIYIELADQYKAIDPIANVAKRNVLAEHLREVIDILEQKGDQIASLYDLLTFKDKLVEESDGPHGIKNPRTGRETEPAAAS</sequence>
<keyword evidence="2" id="KW-1185">Reference proteome</keyword>
<gene>
    <name evidence="1" type="ORF">NM688_g660</name>
</gene>
<protein>
    <submittedName>
        <fullName evidence="1">Uncharacterized protein</fullName>
    </submittedName>
</protein>
<name>A0ACC1TDH2_9APHY</name>
<accession>A0ACC1TDH2</accession>
<dbReference type="EMBL" id="JANHOG010000059">
    <property type="protein sequence ID" value="KAJ3558897.1"/>
    <property type="molecule type" value="Genomic_DNA"/>
</dbReference>
<organism evidence="1 2">
    <name type="scientific">Phlebia brevispora</name>
    <dbReference type="NCBI Taxonomy" id="194682"/>
    <lineage>
        <taxon>Eukaryota</taxon>
        <taxon>Fungi</taxon>
        <taxon>Dikarya</taxon>
        <taxon>Basidiomycota</taxon>
        <taxon>Agaricomycotina</taxon>
        <taxon>Agaricomycetes</taxon>
        <taxon>Polyporales</taxon>
        <taxon>Meruliaceae</taxon>
        <taxon>Phlebia</taxon>
    </lineage>
</organism>
<evidence type="ECO:0000313" key="1">
    <source>
        <dbReference type="EMBL" id="KAJ3558897.1"/>
    </source>
</evidence>
<evidence type="ECO:0000313" key="2">
    <source>
        <dbReference type="Proteomes" id="UP001148662"/>
    </source>
</evidence>
<dbReference type="Proteomes" id="UP001148662">
    <property type="component" value="Unassembled WGS sequence"/>
</dbReference>
<comment type="caution">
    <text evidence="1">The sequence shown here is derived from an EMBL/GenBank/DDBJ whole genome shotgun (WGS) entry which is preliminary data.</text>
</comment>